<keyword evidence="2" id="KW-0560">Oxidoreductase</keyword>
<dbReference type="OrthoDB" id="37659at2759"/>
<dbReference type="Proteomes" id="UP000676310">
    <property type="component" value="Unassembled WGS sequence"/>
</dbReference>
<evidence type="ECO:0000313" key="5">
    <source>
        <dbReference type="Proteomes" id="UP000676310"/>
    </source>
</evidence>
<dbReference type="Gene3D" id="3.40.50.720">
    <property type="entry name" value="NAD(P)-binding Rossmann-like Domain"/>
    <property type="match status" value="1"/>
</dbReference>
<dbReference type="PANTHER" id="PTHR44196:SF1">
    <property type="entry name" value="DEHYDROGENASE_REDUCTASE SDR FAMILY MEMBER 7B"/>
    <property type="match status" value="1"/>
</dbReference>
<dbReference type="GO" id="GO:0016491">
    <property type="term" value="F:oxidoreductase activity"/>
    <property type="evidence" value="ECO:0007669"/>
    <property type="project" value="UniProtKB-KW"/>
</dbReference>
<dbReference type="InterPro" id="IPR036291">
    <property type="entry name" value="NAD(P)-bd_dom_sf"/>
</dbReference>
<dbReference type="GO" id="GO:0016020">
    <property type="term" value="C:membrane"/>
    <property type="evidence" value="ECO:0007669"/>
    <property type="project" value="TreeGrafter"/>
</dbReference>
<name>A0A8J2MVX1_9PLEO</name>
<dbReference type="RefSeq" id="XP_043165041.1">
    <property type="nucleotide sequence ID" value="XM_043309106.1"/>
</dbReference>
<dbReference type="PRINTS" id="PR00081">
    <property type="entry name" value="GDHRDH"/>
</dbReference>
<dbReference type="GeneID" id="67012853"/>
<accession>A0A8J2MVX1</accession>
<reference evidence="4" key="1">
    <citation type="submission" date="2021-05" db="EMBL/GenBank/DDBJ databases">
        <authorList>
            <person name="Stam R."/>
        </authorList>
    </citation>
    <scope>NUCLEOTIDE SEQUENCE</scope>
    <source>
        <strain evidence="4">CS162</strain>
    </source>
</reference>
<evidence type="ECO:0000259" key="3">
    <source>
        <dbReference type="SMART" id="SM00822"/>
    </source>
</evidence>
<evidence type="ECO:0000313" key="4">
    <source>
        <dbReference type="EMBL" id="CAG5144255.1"/>
    </source>
</evidence>
<dbReference type="PANTHER" id="PTHR44196">
    <property type="entry name" value="DEHYDROGENASE/REDUCTASE SDR FAMILY MEMBER 7B"/>
    <property type="match status" value="1"/>
</dbReference>
<evidence type="ECO:0000256" key="2">
    <source>
        <dbReference type="ARBA" id="ARBA00023002"/>
    </source>
</evidence>
<dbReference type="InterPro" id="IPR002347">
    <property type="entry name" value="SDR_fam"/>
</dbReference>
<comment type="caution">
    <text evidence="4">The sequence shown here is derived from an EMBL/GenBank/DDBJ whole genome shotgun (WGS) entry which is preliminary data.</text>
</comment>
<comment type="similarity">
    <text evidence="1">Belongs to the short-chain dehydrogenases/reductases (SDR) family.</text>
</comment>
<evidence type="ECO:0000256" key="1">
    <source>
        <dbReference type="ARBA" id="ARBA00006484"/>
    </source>
</evidence>
<dbReference type="AlphaFoldDB" id="A0A8J2MVX1"/>
<feature type="domain" description="Ketoreductase" evidence="3">
    <location>
        <begin position="9"/>
        <end position="167"/>
    </location>
</feature>
<sequence length="259" mass="28643">MSFTNYEFKTALVTGGGGGIGKALAQQLIKDGKKVIIAGRTESKLQEAAKEIGAAAYYVLDTGDVKSIPAFIKKLISEHPDLDCLINNAGVQRPLDVNEMDPEEFGSKADQEVDINIRGPMHLTLHLLSHFKSRPMALVVNISSVLGFVPFSIINPVYCGTKAWLHFWSMDLRAQLRDTKIKVIEIAPPTVATDLHRERKDPDDNKKEKNKAALSVEEFTEETIGKWKKGDEMIAAGPANKIVDTWQENMGPIFHSMAK</sequence>
<dbReference type="InterPro" id="IPR057326">
    <property type="entry name" value="KR_dom"/>
</dbReference>
<gene>
    <name evidence="4" type="ORF">ALTATR162_LOCUS1510</name>
</gene>
<keyword evidence="5" id="KW-1185">Reference proteome</keyword>
<dbReference type="Pfam" id="PF00106">
    <property type="entry name" value="adh_short"/>
    <property type="match status" value="1"/>
</dbReference>
<organism evidence="4 5">
    <name type="scientific">Alternaria atra</name>
    <dbReference type="NCBI Taxonomy" id="119953"/>
    <lineage>
        <taxon>Eukaryota</taxon>
        <taxon>Fungi</taxon>
        <taxon>Dikarya</taxon>
        <taxon>Ascomycota</taxon>
        <taxon>Pezizomycotina</taxon>
        <taxon>Dothideomycetes</taxon>
        <taxon>Pleosporomycetidae</taxon>
        <taxon>Pleosporales</taxon>
        <taxon>Pleosporineae</taxon>
        <taxon>Pleosporaceae</taxon>
        <taxon>Alternaria</taxon>
        <taxon>Alternaria sect. Ulocladioides</taxon>
    </lineage>
</organism>
<dbReference type="EMBL" id="CAJRGZ010000015">
    <property type="protein sequence ID" value="CAG5144255.1"/>
    <property type="molecule type" value="Genomic_DNA"/>
</dbReference>
<proteinExistence type="inferred from homology"/>
<dbReference type="FunFam" id="3.40.50.720:FF:001291">
    <property type="entry name" value="Short-chain alcohol dehydrogenase"/>
    <property type="match status" value="1"/>
</dbReference>
<protein>
    <recommendedName>
        <fullName evidence="3">Ketoreductase domain-containing protein</fullName>
    </recommendedName>
</protein>
<dbReference type="SUPFAM" id="SSF51735">
    <property type="entry name" value="NAD(P)-binding Rossmann-fold domains"/>
    <property type="match status" value="1"/>
</dbReference>
<dbReference type="SMART" id="SM00822">
    <property type="entry name" value="PKS_KR"/>
    <property type="match status" value="1"/>
</dbReference>